<dbReference type="EMBL" id="BAAAZP010000027">
    <property type="protein sequence ID" value="GAA3654843.1"/>
    <property type="molecule type" value="Genomic_DNA"/>
</dbReference>
<dbReference type="Pfam" id="PF19776">
    <property type="entry name" value="DUF6262"/>
    <property type="match status" value="1"/>
</dbReference>
<evidence type="ECO:0000313" key="3">
    <source>
        <dbReference type="Proteomes" id="UP001500902"/>
    </source>
</evidence>
<evidence type="ECO:0000313" key="2">
    <source>
        <dbReference type="EMBL" id="GAA3654843.1"/>
    </source>
</evidence>
<reference evidence="3" key="1">
    <citation type="journal article" date="2019" name="Int. J. Syst. Evol. Microbiol.">
        <title>The Global Catalogue of Microorganisms (GCM) 10K type strain sequencing project: providing services to taxonomists for standard genome sequencing and annotation.</title>
        <authorList>
            <consortium name="The Broad Institute Genomics Platform"/>
            <consortium name="The Broad Institute Genome Sequencing Center for Infectious Disease"/>
            <person name="Wu L."/>
            <person name="Ma J."/>
        </authorList>
    </citation>
    <scope>NUCLEOTIDE SEQUENCE [LARGE SCALE GENOMIC DNA]</scope>
    <source>
        <strain evidence="3">JCM 16904</strain>
    </source>
</reference>
<evidence type="ECO:0008006" key="4">
    <source>
        <dbReference type="Google" id="ProtNLM"/>
    </source>
</evidence>
<proteinExistence type="predicted"/>
<protein>
    <recommendedName>
        <fullName evidence="4">Transposase</fullName>
    </recommendedName>
</protein>
<dbReference type="Proteomes" id="UP001500902">
    <property type="component" value="Unassembled WGS sequence"/>
</dbReference>
<dbReference type="InterPro" id="IPR046229">
    <property type="entry name" value="TnpC-like"/>
</dbReference>
<accession>A0ABP7BAP4</accession>
<feature type="coiled-coil region" evidence="1">
    <location>
        <begin position="113"/>
        <end position="187"/>
    </location>
</feature>
<keyword evidence="3" id="KW-1185">Reference proteome</keyword>
<sequence>MTNTRVPEPRTAAALNARRRTTQAALKRVHDALTQLKREKAQPSVAAVARRAGVSRTFVYDNSEARAAVSAALAQAGEQRVQLLTDQDAEREATWRERALNAEDALKAAHTEITTQRTRIAELLGQVRDLEAEWTQEAIVRITTENTTLRQRVRQLTTENRTLDERLQAARSNVRFQDRRIADLEAQLTDPTPR</sequence>
<gene>
    <name evidence="2" type="ORF">GCM10022224_017320</name>
</gene>
<comment type="caution">
    <text evidence="2">The sequence shown here is derived from an EMBL/GenBank/DDBJ whole genome shotgun (WGS) entry which is preliminary data.</text>
</comment>
<keyword evidence="1" id="KW-0175">Coiled coil</keyword>
<evidence type="ECO:0000256" key="1">
    <source>
        <dbReference type="SAM" id="Coils"/>
    </source>
</evidence>
<organism evidence="2 3">
    <name type="scientific">Nonomuraea antimicrobica</name>
    <dbReference type="NCBI Taxonomy" id="561173"/>
    <lineage>
        <taxon>Bacteria</taxon>
        <taxon>Bacillati</taxon>
        <taxon>Actinomycetota</taxon>
        <taxon>Actinomycetes</taxon>
        <taxon>Streptosporangiales</taxon>
        <taxon>Streptosporangiaceae</taxon>
        <taxon>Nonomuraea</taxon>
    </lineage>
</organism>
<dbReference type="RefSeq" id="WP_344874783.1">
    <property type="nucleotide sequence ID" value="NZ_BAAAZP010000027.1"/>
</dbReference>
<name>A0ABP7BAP4_9ACTN</name>